<protein>
    <submittedName>
        <fullName evidence="1">Uncharacterized protein</fullName>
    </submittedName>
</protein>
<dbReference type="AlphaFoldDB" id="A0A9W7EF10"/>
<dbReference type="EMBL" id="BRXZ01001634">
    <property type="protein sequence ID" value="GMH75620.1"/>
    <property type="molecule type" value="Genomic_DNA"/>
</dbReference>
<proteinExistence type="predicted"/>
<comment type="caution">
    <text evidence="1">The sequence shown here is derived from an EMBL/GenBank/DDBJ whole genome shotgun (WGS) entry which is preliminary data.</text>
</comment>
<reference evidence="1" key="1">
    <citation type="submission" date="2022-07" db="EMBL/GenBank/DDBJ databases">
        <title>Genome analysis of Parmales, a sister group of diatoms, reveals the evolutionary specialization of diatoms from phago-mixotrophs to photoautotrophs.</title>
        <authorList>
            <person name="Ban H."/>
            <person name="Sato S."/>
            <person name="Yoshikawa S."/>
            <person name="Kazumasa Y."/>
            <person name="Nakamura Y."/>
            <person name="Ichinomiya M."/>
            <person name="Saitoh K."/>
            <person name="Sato N."/>
            <person name="Blanc-Mathieu R."/>
            <person name="Endo H."/>
            <person name="Kuwata A."/>
            <person name="Ogata H."/>
        </authorList>
    </citation>
    <scope>NUCLEOTIDE SEQUENCE</scope>
</reference>
<name>A0A9W7EF10_9STRA</name>
<gene>
    <name evidence="1" type="ORF">TrRE_jg13403</name>
</gene>
<dbReference type="OrthoDB" id="10474370at2759"/>
<sequence>VYACQSANAHGPSSITVNYSSADSSVRNAFASASIAAMTHTTGSASSVEGDGQGINAKIDVETGPGLSMGEIQRLGTSERPHHLMAKVYSKSATMSEKLMALEDLVIFADDIGLSRCLLLGGILDSLLDSTDTFINLLKLANDTQRKLRSLSKKSAEYKSGVLMVNAARAKTSKAAGIGILSAILCVHLARSHVLYSNRPDEVQSMNDKECLVEMILDVPHYKDASTNPYERERRLRGFTLVVPSFDSASVIADKILKAKGVQEMGLEMRSTREDCSDTDNEHLKLLDSF</sequence>
<dbReference type="Proteomes" id="UP001165082">
    <property type="component" value="Unassembled WGS sequence"/>
</dbReference>
<organism evidence="1 2">
    <name type="scientific">Triparma retinervis</name>
    <dbReference type="NCBI Taxonomy" id="2557542"/>
    <lineage>
        <taxon>Eukaryota</taxon>
        <taxon>Sar</taxon>
        <taxon>Stramenopiles</taxon>
        <taxon>Ochrophyta</taxon>
        <taxon>Bolidophyceae</taxon>
        <taxon>Parmales</taxon>
        <taxon>Triparmaceae</taxon>
        <taxon>Triparma</taxon>
    </lineage>
</organism>
<keyword evidence="2" id="KW-1185">Reference proteome</keyword>
<feature type="non-terminal residue" evidence="1">
    <location>
        <position position="1"/>
    </location>
</feature>
<evidence type="ECO:0000313" key="1">
    <source>
        <dbReference type="EMBL" id="GMH75620.1"/>
    </source>
</evidence>
<evidence type="ECO:0000313" key="2">
    <source>
        <dbReference type="Proteomes" id="UP001165082"/>
    </source>
</evidence>
<accession>A0A9W7EF10</accession>